<evidence type="ECO:0000256" key="8">
    <source>
        <dbReference type="ARBA" id="ARBA00023167"/>
    </source>
</evidence>
<dbReference type="GO" id="GO:0019509">
    <property type="term" value="P:L-methionine salvage from methylthioadenosine"/>
    <property type="evidence" value="ECO:0007669"/>
    <property type="project" value="UniProtKB-UniRule"/>
</dbReference>
<comment type="cofactor">
    <cofactor evidence="9">
        <name>Fe(2+)</name>
        <dbReference type="ChEBI" id="CHEBI:29033"/>
    </cofactor>
    <text evidence="9">Binds 1 Fe(2+) cation per monomer.</text>
</comment>
<evidence type="ECO:0000313" key="10">
    <source>
        <dbReference type="EMBL" id="ALO40692.1"/>
    </source>
</evidence>
<dbReference type="STRING" id="161398.PP2015_164"/>
<feature type="site" description="Important to generate the dianion" evidence="9">
    <location>
        <position position="105"/>
    </location>
</feature>
<keyword evidence="8 9" id="KW-0486">Methionine biosynthesis</keyword>
<gene>
    <name evidence="9" type="primary">mtnD</name>
    <name evidence="10" type="ORF">PP2015_164</name>
</gene>
<dbReference type="CDD" id="cd02232">
    <property type="entry name" value="cupin_ARD"/>
    <property type="match status" value="1"/>
</dbReference>
<keyword evidence="5 9" id="KW-0223">Dioxygenase</keyword>
<evidence type="ECO:0000313" key="11">
    <source>
        <dbReference type="Proteomes" id="UP000061457"/>
    </source>
</evidence>
<keyword evidence="4 9" id="KW-0479">Metal-binding</keyword>
<dbReference type="InterPro" id="IPR014710">
    <property type="entry name" value="RmlC-like_jellyroll"/>
</dbReference>
<evidence type="ECO:0000256" key="4">
    <source>
        <dbReference type="ARBA" id="ARBA00022723"/>
    </source>
</evidence>
<accession>A0A0S2JXV3</accession>
<dbReference type="GO" id="GO:0019284">
    <property type="term" value="P:L-methionine salvage from S-adenosylmethionine"/>
    <property type="evidence" value="ECO:0007669"/>
    <property type="project" value="InterPro"/>
</dbReference>
<keyword evidence="2 9" id="KW-0533">Nickel</keyword>
<feature type="binding site" evidence="9">
    <location>
        <position position="99"/>
    </location>
    <ligand>
        <name>Ni(2+)</name>
        <dbReference type="ChEBI" id="CHEBI:49786"/>
    </ligand>
</feature>
<dbReference type="Pfam" id="PF03079">
    <property type="entry name" value="ARD"/>
    <property type="match status" value="1"/>
</dbReference>
<evidence type="ECO:0000256" key="3">
    <source>
        <dbReference type="ARBA" id="ARBA00022605"/>
    </source>
</evidence>
<keyword evidence="7 9" id="KW-0408">Iron</keyword>
<comment type="pathway">
    <text evidence="9">Amino-acid biosynthesis; L-methionine biosynthesis via salvage pathway; L-methionine from S-methyl-5-thio-alpha-D-ribose 1-phosphate: step 5/6.</text>
</comment>
<keyword evidence="6 9" id="KW-0560">Oxidoreductase</keyword>
<dbReference type="Gene3D" id="2.60.120.10">
    <property type="entry name" value="Jelly Rolls"/>
    <property type="match status" value="1"/>
</dbReference>
<feature type="binding site" evidence="9">
    <location>
        <position position="103"/>
    </location>
    <ligand>
        <name>Ni(2+)</name>
        <dbReference type="ChEBI" id="CHEBI:49786"/>
    </ligand>
</feature>
<dbReference type="GO" id="GO:0010308">
    <property type="term" value="F:acireductone dioxygenase (Ni2+-requiring) activity"/>
    <property type="evidence" value="ECO:0007669"/>
    <property type="project" value="UniProtKB-UniRule"/>
</dbReference>
<comment type="function">
    <text evidence="9">Catalyzes 2 different reactions between oxygene and the acireductone 1,2-dihydroxy-3-keto-5-methylthiopentene (DHK-MTPene) depending upon the metal bound in the active site. Fe-containing acireductone dioxygenase (Fe-ARD) produces formate and 2-keto-4-methylthiobutyrate (KMTB), the alpha-ketoacid precursor of methionine in the methionine recycle pathway. Ni-containing acireductone dioxygenase (Ni-ARD) produces methylthiopropionate, carbon monoxide and formate, and does not lie on the methionine recycle pathway.</text>
</comment>
<dbReference type="PANTHER" id="PTHR23418:SF0">
    <property type="entry name" value="ACIREDUCTONE DIOXYGENASE"/>
    <property type="match status" value="1"/>
</dbReference>
<dbReference type="InterPro" id="IPR011051">
    <property type="entry name" value="RmlC_Cupin_sf"/>
</dbReference>
<dbReference type="UniPathway" id="UPA00904">
    <property type="reaction ID" value="UER00878"/>
</dbReference>
<keyword evidence="11" id="KW-1185">Reference proteome</keyword>
<keyword evidence="3 9" id="KW-0028">Amino-acid biosynthesis</keyword>
<feature type="site" description="May play a role in metal incorporation in vivo" evidence="9">
    <location>
        <position position="96"/>
    </location>
</feature>
<sequence>MSNLTIYRHDEPAQAIFQSADFKTIQTELNKAGVLFEQWQANAEIAVESTQADIISAYADDIARVQQDGGYQTVDVISLAKGNPNAAELRQKFLFEHTHSEDEVRFFVKGQGLFCLHLNECVYQVLCQQGDLISVPANTQHWFDMGSDPEFTAIRFFNNEAGWVANSTHSDIATQFPILD</sequence>
<name>A0A0S2JXV3_9GAMM</name>
<feature type="binding site" evidence="9">
    <location>
        <position position="99"/>
    </location>
    <ligand>
        <name>Fe(2+)</name>
        <dbReference type="ChEBI" id="CHEBI:29033"/>
    </ligand>
</feature>
<dbReference type="RefSeq" id="WP_058028484.1">
    <property type="nucleotide sequence ID" value="NZ_CP013187.1"/>
</dbReference>
<evidence type="ECO:0000256" key="1">
    <source>
        <dbReference type="ARBA" id="ARBA00000428"/>
    </source>
</evidence>
<dbReference type="InterPro" id="IPR004313">
    <property type="entry name" value="ARD"/>
</dbReference>
<feature type="binding site" evidence="9">
    <location>
        <position position="97"/>
    </location>
    <ligand>
        <name>Fe(2+)</name>
        <dbReference type="ChEBI" id="CHEBI:29033"/>
    </ligand>
</feature>
<dbReference type="HAMAP" id="MF_01682">
    <property type="entry name" value="Salvage_MtnD"/>
    <property type="match status" value="1"/>
</dbReference>
<dbReference type="PANTHER" id="PTHR23418">
    <property type="entry name" value="ACIREDUCTONE DIOXYGENASE"/>
    <property type="match status" value="1"/>
</dbReference>
<organism evidence="10 11">
    <name type="scientific">Pseudoalteromonas phenolica</name>
    <dbReference type="NCBI Taxonomy" id="161398"/>
    <lineage>
        <taxon>Bacteria</taxon>
        <taxon>Pseudomonadati</taxon>
        <taxon>Pseudomonadota</taxon>
        <taxon>Gammaproteobacteria</taxon>
        <taxon>Alteromonadales</taxon>
        <taxon>Pseudoalteromonadaceae</taxon>
        <taxon>Pseudoalteromonas</taxon>
    </lineage>
</organism>
<evidence type="ECO:0000256" key="9">
    <source>
        <dbReference type="HAMAP-Rule" id="MF_01682"/>
    </source>
</evidence>
<feature type="binding site" evidence="9">
    <location>
        <position position="97"/>
    </location>
    <ligand>
        <name>Ni(2+)</name>
        <dbReference type="ChEBI" id="CHEBI:49786"/>
    </ligand>
</feature>
<dbReference type="GO" id="GO:0010309">
    <property type="term" value="F:acireductone dioxygenase [iron(II)-requiring] activity"/>
    <property type="evidence" value="ECO:0007669"/>
    <property type="project" value="UniProtKB-UniRule"/>
</dbReference>
<feature type="binding site" evidence="9">
    <location>
        <position position="103"/>
    </location>
    <ligand>
        <name>Fe(2+)</name>
        <dbReference type="ChEBI" id="CHEBI:29033"/>
    </ligand>
</feature>
<protein>
    <recommendedName>
        <fullName evidence="9">Acireductone dioxygenase</fullName>
    </recommendedName>
    <alternativeName>
        <fullName evidence="9">1,2-dihydroxy-3-keto-5-methylthiopentene dioxygenase</fullName>
        <shortName evidence="9">DHK-MTPene dioxygenase</shortName>
    </alternativeName>
    <alternativeName>
        <fullName evidence="9">Acireductone dioxygenase (Fe(2+)-requiring)</fullName>
        <shortName evidence="9">ARD'</shortName>
        <shortName evidence="9">Fe-ARD</shortName>
        <ecNumber evidence="9">1.13.11.54</ecNumber>
    </alternativeName>
    <alternativeName>
        <fullName evidence="9">Acireductone dioxygenase (Ni(2+)-requiring)</fullName>
        <shortName evidence="9">ARD</shortName>
        <shortName evidence="9">Ni-ARD</shortName>
        <ecNumber evidence="9">1.13.11.53</ecNumber>
    </alternativeName>
</protein>
<dbReference type="GO" id="GO:0016151">
    <property type="term" value="F:nickel cation binding"/>
    <property type="evidence" value="ECO:0007669"/>
    <property type="project" value="UniProtKB-UniRule"/>
</dbReference>
<dbReference type="KEGG" id="pphe:PP2015_164"/>
<dbReference type="InterPro" id="IPR023956">
    <property type="entry name" value="ARD_bac"/>
</dbReference>
<dbReference type="OrthoDB" id="327733at2"/>
<dbReference type="Proteomes" id="UP000061457">
    <property type="component" value="Chromosome I"/>
</dbReference>
<feature type="binding site" evidence="9">
    <location>
        <position position="141"/>
    </location>
    <ligand>
        <name>Fe(2+)</name>
        <dbReference type="ChEBI" id="CHEBI:29033"/>
    </ligand>
</feature>
<comment type="catalytic activity">
    <reaction evidence="9">
        <text>1,2-dihydroxy-5-(methylsulfanyl)pent-1-en-3-one + O2 = 3-(methylsulfanyl)propanoate + CO + formate + 2 H(+)</text>
        <dbReference type="Rhea" id="RHEA:14161"/>
        <dbReference type="ChEBI" id="CHEBI:15378"/>
        <dbReference type="ChEBI" id="CHEBI:15379"/>
        <dbReference type="ChEBI" id="CHEBI:15740"/>
        <dbReference type="ChEBI" id="CHEBI:17245"/>
        <dbReference type="ChEBI" id="CHEBI:49016"/>
        <dbReference type="ChEBI" id="CHEBI:49252"/>
        <dbReference type="EC" id="1.13.11.53"/>
    </reaction>
</comment>
<feature type="binding site" evidence="9">
    <location>
        <position position="141"/>
    </location>
    <ligand>
        <name>Ni(2+)</name>
        <dbReference type="ChEBI" id="CHEBI:49786"/>
    </ligand>
</feature>
<dbReference type="GO" id="GO:0005506">
    <property type="term" value="F:iron ion binding"/>
    <property type="evidence" value="ECO:0007669"/>
    <property type="project" value="UniProtKB-UniRule"/>
</dbReference>
<comment type="similarity">
    <text evidence="9">Belongs to the acireductone dioxygenase (ARD) family.</text>
</comment>
<evidence type="ECO:0000256" key="7">
    <source>
        <dbReference type="ARBA" id="ARBA00023004"/>
    </source>
</evidence>
<dbReference type="PATRIC" id="fig|161398.10.peg.169"/>
<reference evidence="10 11" key="1">
    <citation type="submission" date="2015-11" db="EMBL/GenBank/DDBJ databases">
        <authorList>
            <person name="Zhang Y."/>
            <person name="Guo Z."/>
        </authorList>
    </citation>
    <scope>NUCLEOTIDE SEQUENCE [LARGE SCALE GENOMIC DNA]</scope>
    <source>
        <strain evidence="10 11">KCTC 12086</strain>
    </source>
</reference>
<dbReference type="EC" id="1.13.11.53" evidence="9"/>
<evidence type="ECO:0000256" key="6">
    <source>
        <dbReference type="ARBA" id="ARBA00023002"/>
    </source>
</evidence>
<comment type="catalytic activity">
    <reaction evidence="1 9">
        <text>1,2-dihydroxy-5-(methylsulfanyl)pent-1-en-3-one + O2 = 4-methylsulfanyl-2-oxobutanoate + formate + 2 H(+)</text>
        <dbReference type="Rhea" id="RHEA:24504"/>
        <dbReference type="ChEBI" id="CHEBI:15378"/>
        <dbReference type="ChEBI" id="CHEBI:15379"/>
        <dbReference type="ChEBI" id="CHEBI:15740"/>
        <dbReference type="ChEBI" id="CHEBI:16723"/>
        <dbReference type="ChEBI" id="CHEBI:49252"/>
        <dbReference type="EC" id="1.13.11.54"/>
    </reaction>
</comment>
<comment type="subunit">
    <text evidence="9">Monomer.</text>
</comment>
<dbReference type="AlphaFoldDB" id="A0A0S2JXV3"/>
<comment type="cofactor">
    <cofactor evidence="9">
        <name>Ni(2+)</name>
        <dbReference type="ChEBI" id="CHEBI:49786"/>
    </cofactor>
    <text evidence="9">Binds 1 nickel ion per monomer.</text>
</comment>
<proteinExistence type="inferred from homology"/>
<feature type="site" description="May play a role in transmitting local conformational changes" evidence="9">
    <location>
        <position position="102"/>
    </location>
</feature>
<evidence type="ECO:0000256" key="2">
    <source>
        <dbReference type="ARBA" id="ARBA00022596"/>
    </source>
</evidence>
<evidence type="ECO:0000256" key="5">
    <source>
        <dbReference type="ARBA" id="ARBA00022964"/>
    </source>
</evidence>
<dbReference type="EMBL" id="CP013187">
    <property type="protein sequence ID" value="ALO40692.1"/>
    <property type="molecule type" value="Genomic_DNA"/>
</dbReference>
<dbReference type="EC" id="1.13.11.54" evidence="9"/>
<dbReference type="SUPFAM" id="SSF51182">
    <property type="entry name" value="RmlC-like cupins"/>
    <property type="match status" value="1"/>
</dbReference>